<dbReference type="InterPro" id="IPR009875">
    <property type="entry name" value="PilZ_domain"/>
</dbReference>
<evidence type="ECO:0000313" key="3">
    <source>
        <dbReference type="Proteomes" id="UP000064967"/>
    </source>
</evidence>
<dbReference type="EMBL" id="CP012333">
    <property type="protein sequence ID" value="AKU98124.1"/>
    <property type="molecule type" value="Genomic_DNA"/>
</dbReference>
<accession>A0A0K1PYA5</accession>
<keyword evidence="3" id="KW-1185">Reference proteome</keyword>
<name>A0A0K1PYA5_9BACT</name>
<dbReference type="SUPFAM" id="SSF141371">
    <property type="entry name" value="PilZ domain-like"/>
    <property type="match status" value="1"/>
</dbReference>
<dbReference type="Gene3D" id="2.40.10.220">
    <property type="entry name" value="predicted glycosyltransferase like domains"/>
    <property type="match status" value="1"/>
</dbReference>
<feature type="domain" description="PilZ" evidence="1">
    <location>
        <begin position="1"/>
        <end position="78"/>
    </location>
</feature>
<gene>
    <name evidence="2" type="ORF">AKJ09_04788</name>
</gene>
<evidence type="ECO:0000313" key="2">
    <source>
        <dbReference type="EMBL" id="AKU98124.1"/>
    </source>
</evidence>
<protein>
    <recommendedName>
        <fullName evidence="1">PilZ domain-containing protein</fullName>
    </recommendedName>
</protein>
<dbReference type="Pfam" id="PF07238">
    <property type="entry name" value="PilZ"/>
    <property type="match status" value="1"/>
</dbReference>
<organism evidence="2 3">
    <name type="scientific">Labilithrix luteola</name>
    <dbReference type="NCBI Taxonomy" id="1391654"/>
    <lineage>
        <taxon>Bacteria</taxon>
        <taxon>Pseudomonadati</taxon>
        <taxon>Myxococcota</taxon>
        <taxon>Polyangia</taxon>
        <taxon>Polyangiales</taxon>
        <taxon>Labilitrichaceae</taxon>
        <taxon>Labilithrix</taxon>
    </lineage>
</organism>
<proteinExistence type="predicted"/>
<dbReference type="GO" id="GO:0035438">
    <property type="term" value="F:cyclic-di-GMP binding"/>
    <property type="evidence" value="ECO:0007669"/>
    <property type="project" value="InterPro"/>
</dbReference>
<evidence type="ECO:0000259" key="1">
    <source>
        <dbReference type="Pfam" id="PF07238"/>
    </source>
</evidence>
<sequence length="88" mass="9735">MLDASFRGLFLQMEEAPPVRQLVKLRIRLPKAGGEARELVVHAVVVRVVDGQHGQPGVGLRFFALNGQDRSDWESFVAGLIRARTRAA</sequence>
<dbReference type="Proteomes" id="UP000064967">
    <property type="component" value="Chromosome"/>
</dbReference>
<reference evidence="2 3" key="1">
    <citation type="submission" date="2015-08" db="EMBL/GenBank/DDBJ databases">
        <authorList>
            <person name="Babu N.S."/>
            <person name="Beckwith C.J."/>
            <person name="Beseler K.G."/>
            <person name="Brison A."/>
            <person name="Carone J.V."/>
            <person name="Caskin T.P."/>
            <person name="Diamond M."/>
            <person name="Durham M.E."/>
            <person name="Foxe J.M."/>
            <person name="Go M."/>
            <person name="Henderson B.A."/>
            <person name="Jones I.B."/>
            <person name="McGettigan J.A."/>
            <person name="Micheletti S.J."/>
            <person name="Nasrallah M.E."/>
            <person name="Ortiz D."/>
            <person name="Piller C.R."/>
            <person name="Privatt S.R."/>
            <person name="Schneider S.L."/>
            <person name="Sharp S."/>
            <person name="Smith T.C."/>
            <person name="Stanton J.D."/>
            <person name="Ullery H.E."/>
            <person name="Wilson R.J."/>
            <person name="Serrano M.G."/>
            <person name="Buck G."/>
            <person name="Lee V."/>
            <person name="Wang Y."/>
            <person name="Carvalho R."/>
            <person name="Voegtly L."/>
            <person name="Shi R."/>
            <person name="Duckworth R."/>
            <person name="Johnson A."/>
            <person name="Loviza R."/>
            <person name="Walstead R."/>
            <person name="Shah Z."/>
            <person name="Kiflezghi M."/>
            <person name="Wade K."/>
            <person name="Ball S.L."/>
            <person name="Bradley K.W."/>
            <person name="Asai D.J."/>
            <person name="Bowman C.A."/>
            <person name="Russell D.A."/>
            <person name="Pope W.H."/>
            <person name="Jacobs-Sera D."/>
            <person name="Hendrix R.W."/>
            <person name="Hatfull G.F."/>
        </authorList>
    </citation>
    <scope>NUCLEOTIDE SEQUENCE [LARGE SCALE GENOMIC DNA]</scope>
    <source>
        <strain evidence="2 3">DSM 27648</strain>
    </source>
</reference>
<dbReference type="AlphaFoldDB" id="A0A0K1PYA5"/>
<dbReference type="KEGG" id="llu:AKJ09_04788"/>